<evidence type="ECO:0000313" key="3">
    <source>
        <dbReference type="Proteomes" id="UP001302978"/>
    </source>
</evidence>
<keyword evidence="1" id="KW-0472">Membrane</keyword>
<protein>
    <recommendedName>
        <fullName evidence="4">DUF4013 domain-containing protein</fullName>
    </recommendedName>
</protein>
<feature type="transmembrane region" description="Helical" evidence="1">
    <location>
        <begin position="80"/>
        <end position="107"/>
    </location>
</feature>
<feature type="transmembrane region" description="Helical" evidence="1">
    <location>
        <begin position="159"/>
        <end position="187"/>
    </location>
</feature>
<gene>
    <name evidence="2" type="ORF">MmiHf6_15620</name>
</gene>
<proteinExistence type="predicted"/>
<evidence type="ECO:0000256" key="1">
    <source>
        <dbReference type="SAM" id="Phobius"/>
    </source>
</evidence>
<keyword evidence="1" id="KW-1133">Transmembrane helix</keyword>
<feature type="transmembrane region" description="Helical" evidence="1">
    <location>
        <begin position="113"/>
        <end position="138"/>
    </location>
</feature>
<dbReference type="RefSeq" id="WP_316557410.1">
    <property type="nucleotide sequence ID" value="NZ_CP131059.1"/>
</dbReference>
<evidence type="ECO:0008006" key="4">
    <source>
        <dbReference type="Google" id="ProtNLM"/>
    </source>
</evidence>
<keyword evidence="3" id="KW-1185">Reference proteome</keyword>
<accession>A0AA96ZUX7</accession>
<evidence type="ECO:0000313" key="2">
    <source>
        <dbReference type="EMBL" id="WNY24232.1"/>
    </source>
</evidence>
<keyword evidence="1" id="KW-0812">Transmembrane</keyword>
<name>A0AA96ZUX7_9EURY</name>
<dbReference type="EMBL" id="CP131059">
    <property type="protein sequence ID" value="WNY24232.1"/>
    <property type="molecule type" value="Genomic_DNA"/>
</dbReference>
<dbReference type="KEGG" id="mehf:MmiHf6_15620"/>
<dbReference type="GeneID" id="85196167"/>
<organism evidence="2 3">
    <name type="scientific">Methanimicrococcus hongohii</name>
    <dbReference type="NCBI Taxonomy" id="3028295"/>
    <lineage>
        <taxon>Archaea</taxon>
        <taxon>Methanobacteriati</taxon>
        <taxon>Methanobacteriota</taxon>
        <taxon>Stenosarchaea group</taxon>
        <taxon>Methanomicrobia</taxon>
        <taxon>Methanosarcinales</taxon>
        <taxon>Methanosarcinaceae</taxon>
        <taxon>Methanimicrococcus</taxon>
    </lineage>
</organism>
<sequence>MDFNVITSGLKNSWNTFVSNIVAYIVGFLIMAIGSILIVTIAPLVYGMTYMVLKGVRGEKVEIKDIFYGFKSLNVIIRSWIGLIGIALVPIIIVIIEFVVVGALTAVSPTAGVLAGLVFLLIVILVEIFLFFAFYIYVMVPSENIIYAIKESAAIGKSNIILVILAIIISGILGFIGGLLFGIGVLITGPIATLFGAYVLKELAPGISDASGQ</sequence>
<dbReference type="Proteomes" id="UP001302978">
    <property type="component" value="Chromosome"/>
</dbReference>
<dbReference type="AlphaFoldDB" id="A0AA96ZUX7"/>
<reference evidence="2 3" key="1">
    <citation type="submission" date="2023-07" db="EMBL/GenBank/DDBJ databases">
        <title>Closed genoem sequence of Methanomicrococcus sp. Hf6.</title>
        <authorList>
            <person name="Poehlein A."/>
            <person name="Protasov E."/>
            <person name="Platt K."/>
            <person name="Reeh H."/>
            <person name="Daniel R."/>
            <person name="Brune A."/>
        </authorList>
    </citation>
    <scope>NUCLEOTIDE SEQUENCE [LARGE SCALE GENOMIC DNA]</scope>
    <source>
        <strain evidence="2 3">Hf6</strain>
    </source>
</reference>
<feature type="transmembrane region" description="Helical" evidence="1">
    <location>
        <begin position="21"/>
        <end position="47"/>
    </location>
</feature>